<reference evidence="2 3" key="2">
    <citation type="submission" date="2018-04" db="EMBL/GenBank/DDBJ databases">
        <title>Thauera lacus sp. nov., isolated from an saline lake in Inner Mongolia, China.</title>
        <authorList>
            <person name="Liang Q.-Y."/>
        </authorList>
    </citation>
    <scope>NUCLEOTIDE SEQUENCE [LARGE SCALE GENOMIC DNA]</scope>
    <source>
        <strain evidence="2 3">D20</strain>
    </source>
</reference>
<dbReference type="SUPFAM" id="SSF48695">
    <property type="entry name" value="Multiheme cytochromes"/>
    <property type="match status" value="1"/>
</dbReference>
<proteinExistence type="predicted"/>
<dbReference type="RefSeq" id="WP_107494845.1">
    <property type="nucleotide sequence ID" value="NZ_PZKC01000022.1"/>
</dbReference>
<name>A0A2T4IB65_9RHOO</name>
<keyword evidence="1" id="KW-0175">Coiled coil</keyword>
<dbReference type="EMBL" id="PZKC01000022">
    <property type="protein sequence ID" value="PTD95009.1"/>
    <property type="molecule type" value="Genomic_DNA"/>
</dbReference>
<protein>
    <submittedName>
        <fullName evidence="2">Uncharacterized protein</fullName>
    </submittedName>
</protein>
<dbReference type="AlphaFoldDB" id="A0A2T4IB65"/>
<feature type="coiled-coil region" evidence="1">
    <location>
        <begin position="173"/>
        <end position="200"/>
    </location>
</feature>
<organism evidence="2 3">
    <name type="scientific">Pseudothauera lacus</name>
    <dbReference type="NCBI Taxonomy" id="2136175"/>
    <lineage>
        <taxon>Bacteria</taxon>
        <taxon>Pseudomonadati</taxon>
        <taxon>Pseudomonadota</taxon>
        <taxon>Betaproteobacteria</taxon>
        <taxon>Rhodocyclales</taxon>
        <taxon>Zoogloeaceae</taxon>
        <taxon>Pseudothauera</taxon>
    </lineage>
</organism>
<dbReference type="OrthoDB" id="3818700at2"/>
<dbReference type="Proteomes" id="UP000241193">
    <property type="component" value="Unassembled WGS sequence"/>
</dbReference>
<dbReference type="InterPro" id="IPR036280">
    <property type="entry name" value="Multihaem_cyt_sf"/>
</dbReference>
<keyword evidence="3" id="KW-1185">Reference proteome</keyword>
<sequence>MGRKFISQKKQTKDELFDSLVKNAIDFLDSSLDDLEKRPKNSIVDFYTSIELFLKARLMAEHWTLIISKPETANIDSFRVGDFHSVFLEDAIRRLKGVLNECLEQSTIDNFKALGEHRNQIVHFAHSDYADFSATKAGVVVEQWASWHHLHALLTEKWKDIFGPYNKEFGRIHKQIMRQKEFIQARYNELKSKIDVEEKAGKKVIDCQHCEMHAAIVSKEHKWGDDYSCMVCGVSDTAVASTNEELECPKCHKSFEFFDKNLTACPHCEMPISTDLLIDLCEKKYIEGDDWWEEGQPHIAGCHNCQHERPSVFYIDGLWSCVACFDRGWQAIACPNCDEFVTGDMDTINYFACYKCEDEVRKRIREDGF</sequence>
<accession>A0A2T4IB65</accession>
<comment type="caution">
    <text evidence="2">The sequence shown here is derived from an EMBL/GenBank/DDBJ whole genome shotgun (WGS) entry which is preliminary data.</text>
</comment>
<evidence type="ECO:0000256" key="1">
    <source>
        <dbReference type="SAM" id="Coils"/>
    </source>
</evidence>
<evidence type="ECO:0000313" key="3">
    <source>
        <dbReference type="Proteomes" id="UP000241193"/>
    </source>
</evidence>
<gene>
    <name evidence="2" type="ORF">C8261_16570</name>
</gene>
<reference evidence="2 3" key="1">
    <citation type="submission" date="2018-03" db="EMBL/GenBank/DDBJ databases">
        <authorList>
            <person name="Keele B.F."/>
        </authorList>
    </citation>
    <scope>NUCLEOTIDE SEQUENCE [LARGE SCALE GENOMIC DNA]</scope>
    <source>
        <strain evidence="2 3">D20</strain>
    </source>
</reference>
<evidence type="ECO:0000313" key="2">
    <source>
        <dbReference type="EMBL" id="PTD95009.1"/>
    </source>
</evidence>